<protein>
    <recommendedName>
        <fullName evidence="4">DUF2842 domain-containing protein</fullName>
    </recommendedName>
</protein>
<dbReference type="Pfam" id="PF11003">
    <property type="entry name" value="DUF2842"/>
    <property type="match status" value="1"/>
</dbReference>
<feature type="transmembrane region" description="Helical" evidence="1">
    <location>
        <begin position="34"/>
        <end position="56"/>
    </location>
</feature>
<dbReference type="AlphaFoldDB" id="A0A7W7Z0G1"/>
<evidence type="ECO:0000313" key="2">
    <source>
        <dbReference type="EMBL" id="MBB5045728.1"/>
    </source>
</evidence>
<sequence>MNCAKLYSPAAFARKPRGILFRTRIAMKIRTRKFLGTIFLLVLAIVWSLMGMALAQLPVFENSGLLQAVFYVVVGMGWVLPAMPIVSWMSRPDLA</sequence>
<keyword evidence="1" id="KW-1133">Transmembrane helix</keyword>
<dbReference type="Proteomes" id="UP000542353">
    <property type="component" value="Unassembled WGS sequence"/>
</dbReference>
<gene>
    <name evidence="2" type="ORF">HNR60_000463</name>
</gene>
<dbReference type="InterPro" id="IPR021265">
    <property type="entry name" value="DUF2842"/>
</dbReference>
<name>A0A7W7Z0G1_9BRAD</name>
<proteinExistence type="predicted"/>
<evidence type="ECO:0000256" key="1">
    <source>
        <dbReference type="SAM" id="Phobius"/>
    </source>
</evidence>
<keyword evidence="1" id="KW-0812">Transmembrane</keyword>
<keyword evidence="1" id="KW-0472">Membrane</keyword>
<keyword evidence="3" id="KW-1185">Reference proteome</keyword>
<reference evidence="2 3" key="1">
    <citation type="submission" date="2020-08" db="EMBL/GenBank/DDBJ databases">
        <title>Genomic Encyclopedia of Type Strains, Phase IV (KMG-IV): sequencing the most valuable type-strain genomes for metagenomic binning, comparative biology and taxonomic classification.</title>
        <authorList>
            <person name="Goeker M."/>
        </authorList>
    </citation>
    <scope>NUCLEOTIDE SEQUENCE [LARGE SCALE GENOMIC DNA]</scope>
    <source>
        <strain evidence="2 3">DSM 12706</strain>
    </source>
</reference>
<evidence type="ECO:0000313" key="3">
    <source>
        <dbReference type="Proteomes" id="UP000542353"/>
    </source>
</evidence>
<organism evidence="2 3">
    <name type="scientific">Rhodopseudomonas rhenobacensis</name>
    <dbReference type="NCBI Taxonomy" id="87461"/>
    <lineage>
        <taxon>Bacteria</taxon>
        <taxon>Pseudomonadati</taxon>
        <taxon>Pseudomonadota</taxon>
        <taxon>Alphaproteobacteria</taxon>
        <taxon>Hyphomicrobiales</taxon>
        <taxon>Nitrobacteraceae</taxon>
        <taxon>Rhodopseudomonas</taxon>
    </lineage>
</organism>
<feature type="transmembrane region" description="Helical" evidence="1">
    <location>
        <begin position="68"/>
        <end position="89"/>
    </location>
</feature>
<comment type="caution">
    <text evidence="2">The sequence shown here is derived from an EMBL/GenBank/DDBJ whole genome shotgun (WGS) entry which is preliminary data.</text>
</comment>
<dbReference type="EMBL" id="JACHIH010000002">
    <property type="protein sequence ID" value="MBB5045728.1"/>
    <property type="molecule type" value="Genomic_DNA"/>
</dbReference>
<evidence type="ECO:0008006" key="4">
    <source>
        <dbReference type="Google" id="ProtNLM"/>
    </source>
</evidence>
<accession>A0A7W7Z0G1</accession>